<evidence type="ECO:0000313" key="2">
    <source>
        <dbReference type="EMBL" id="KAG0686323.1"/>
    </source>
</evidence>
<reference evidence="2" key="1">
    <citation type="submission" date="2020-11" db="EMBL/GenBank/DDBJ databases">
        <title>Kefir isolates.</title>
        <authorList>
            <person name="Marcisauskas S."/>
            <person name="Kim Y."/>
            <person name="Blasche S."/>
        </authorList>
    </citation>
    <scope>NUCLEOTIDE SEQUENCE</scope>
    <source>
        <strain evidence="2">Olga-1</strain>
    </source>
</reference>
<feature type="compositionally biased region" description="Acidic residues" evidence="1">
    <location>
        <begin position="89"/>
        <end position="103"/>
    </location>
</feature>
<feature type="compositionally biased region" description="Polar residues" evidence="1">
    <location>
        <begin position="65"/>
        <end position="76"/>
    </location>
</feature>
<sequence length="126" mass="13822">MSQNIDALKKSESTQQKDLSSNPSFSNLYNSTSQKGSNTTLNMSNSAVFNNGLGLVQKGTVAHVNKNSTTSNLNPHNNNNSNSNSNNNDDGDEDDEEEEDDGTFELNWKPQVSSDNNYTSGYHDRV</sequence>
<accession>A0A9P6WHT8</accession>
<feature type="region of interest" description="Disordered" evidence="1">
    <location>
        <begin position="60"/>
        <end position="126"/>
    </location>
</feature>
<protein>
    <submittedName>
        <fullName evidence="2">Uncharacterized protein</fullName>
    </submittedName>
</protein>
<dbReference type="EMBL" id="PUHW01000604">
    <property type="protein sequence ID" value="KAG0686323.1"/>
    <property type="molecule type" value="Genomic_DNA"/>
</dbReference>
<dbReference type="OrthoDB" id="10390067at2759"/>
<evidence type="ECO:0000313" key="3">
    <source>
        <dbReference type="Proteomes" id="UP000697127"/>
    </source>
</evidence>
<proteinExistence type="predicted"/>
<feature type="compositionally biased region" description="Low complexity" evidence="1">
    <location>
        <begin position="77"/>
        <end position="88"/>
    </location>
</feature>
<dbReference type="AlphaFoldDB" id="A0A9P6WHT8"/>
<dbReference type="Proteomes" id="UP000697127">
    <property type="component" value="Unassembled WGS sequence"/>
</dbReference>
<evidence type="ECO:0000256" key="1">
    <source>
        <dbReference type="SAM" id="MobiDB-lite"/>
    </source>
</evidence>
<comment type="caution">
    <text evidence="2">The sequence shown here is derived from an EMBL/GenBank/DDBJ whole genome shotgun (WGS) entry which is preliminary data.</text>
</comment>
<organism evidence="2 3">
    <name type="scientific">Pichia californica</name>
    <dbReference type="NCBI Taxonomy" id="460514"/>
    <lineage>
        <taxon>Eukaryota</taxon>
        <taxon>Fungi</taxon>
        <taxon>Dikarya</taxon>
        <taxon>Ascomycota</taxon>
        <taxon>Saccharomycotina</taxon>
        <taxon>Pichiomycetes</taxon>
        <taxon>Pichiales</taxon>
        <taxon>Pichiaceae</taxon>
        <taxon>Pichia</taxon>
    </lineage>
</organism>
<feature type="compositionally biased region" description="Polar residues" evidence="1">
    <location>
        <begin position="110"/>
        <end position="120"/>
    </location>
</feature>
<feature type="region of interest" description="Disordered" evidence="1">
    <location>
        <begin position="1"/>
        <end position="46"/>
    </location>
</feature>
<gene>
    <name evidence="2" type="ORF">C6P40_004477</name>
</gene>
<keyword evidence="3" id="KW-1185">Reference proteome</keyword>
<name>A0A9P6WHT8_9ASCO</name>
<feature type="compositionally biased region" description="Polar residues" evidence="1">
    <location>
        <begin position="13"/>
        <end position="46"/>
    </location>
</feature>